<evidence type="ECO:0000259" key="9">
    <source>
        <dbReference type="Pfam" id="PF06738"/>
    </source>
</evidence>
<feature type="transmembrane region" description="Helical" evidence="8">
    <location>
        <begin position="265"/>
        <end position="290"/>
    </location>
</feature>
<dbReference type="GO" id="GO:0015744">
    <property type="term" value="P:succinate transport"/>
    <property type="evidence" value="ECO:0007669"/>
    <property type="project" value="TreeGrafter"/>
</dbReference>
<dbReference type="EMBL" id="JABEMA010000071">
    <property type="protein sequence ID" value="NNH22809.1"/>
    <property type="molecule type" value="Genomic_DNA"/>
</dbReference>
<evidence type="ECO:0000256" key="6">
    <source>
        <dbReference type="ARBA" id="ARBA00034125"/>
    </source>
</evidence>
<feature type="transmembrane region" description="Helical" evidence="8">
    <location>
        <begin position="406"/>
        <end position="425"/>
    </location>
</feature>
<dbReference type="Proteomes" id="UP000555552">
    <property type="component" value="Unassembled WGS sequence"/>
</dbReference>
<feature type="domain" description="Threonine/serine exporter-like N-terminal" evidence="9">
    <location>
        <begin position="106"/>
        <end position="357"/>
    </location>
</feature>
<dbReference type="RefSeq" id="WP_171202642.1">
    <property type="nucleotide sequence ID" value="NZ_JABEMA010000071.1"/>
</dbReference>
<name>A0A849BI04_9ACTN</name>
<evidence type="ECO:0000256" key="4">
    <source>
        <dbReference type="ARBA" id="ARBA00022989"/>
    </source>
</evidence>
<dbReference type="AlphaFoldDB" id="A0A849BI04"/>
<feature type="compositionally biased region" description="Polar residues" evidence="7">
    <location>
        <begin position="24"/>
        <end position="33"/>
    </location>
</feature>
<dbReference type="Pfam" id="PF06738">
    <property type="entry name" value="ThrE"/>
    <property type="match status" value="1"/>
</dbReference>
<feature type="transmembrane region" description="Helical" evidence="8">
    <location>
        <begin position="334"/>
        <end position="355"/>
    </location>
</feature>
<evidence type="ECO:0000256" key="3">
    <source>
        <dbReference type="ARBA" id="ARBA00022692"/>
    </source>
</evidence>
<evidence type="ECO:0000313" key="10">
    <source>
        <dbReference type="EMBL" id="NNH22809.1"/>
    </source>
</evidence>
<feature type="compositionally biased region" description="Low complexity" evidence="7">
    <location>
        <begin position="34"/>
        <end position="46"/>
    </location>
</feature>
<evidence type="ECO:0000256" key="8">
    <source>
        <dbReference type="SAM" id="Phobius"/>
    </source>
</evidence>
<evidence type="ECO:0000256" key="7">
    <source>
        <dbReference type="SAM" id="MobiDB-lite"/>
    </source>
</evidence>
<evidence type="ECO:0000256" key="2">
    <source>
        <dbReference type="ARBA" id="ARBA00022475"/>
    </source>
</evidence>
<dbReference type="PANTHER" id="PTHR34390">
    <property type="entry name" value="UPF0442 PROTEIN YJJB-RELATED"/>
    <property type="match status" value="1"/>
</dbReference>
<keyword evidence="3 8" id="KW-0812">Transmembrane</keyword>
<evidence type="ECO:0000256" key="1">
    <source>
        <dbReference type="ARBA" id="ARBA00004651"/>
    </source>
</evidence>
<evidence type="ECO:0000256" key="5">
    <source>
        <dbReference type="ARBA" id="ARBA00023136"/>
    </source>
</evidence>
<feature type="compositionally biased region" description="Gly residues" evidence="7">
    <location>
        <begin position="47"/>
        <end position="58"/>
    </location>
</feature>
<comment type="caution">
    <text evidence="10">The sequence shown here is derived from an EMBL/GenBank/DDBJ whole genome shotgun (WGS) entry which is preliminary data.</text>
</comment>
<keyword evidence="5 8" id="KW-0472">Membrane</keyword>
<feature type="transmembrane region" description="Helical" evidence="8">
    <location>
        <begin position="375"/>
        <end position="399"/>
    </location>
</feature>
<keyword evidence="11" id="KW-1185">Reference proteome</keyword>
<feature type="transmembrane region" description="Helical" evidence="8">
    <location>
        <begin position="240"/>
        <end position="258"/>
    </location>
</feature>
<dbReference type="GO" id="GO:0005886">
    <property type="term" value="C:plasma membrane"/>
    <property type="evidence" value="ECO:0007669"/>
    <property type="project" value="UniProtKB-SubCell"/>
</dbReference>
<feature type="transmembrane region" description="Helical" evidence="8">
    <location>
        <begin position="302"/>
        <end position="322"/>
    </location>
</feature>
<sequence>MTGAPRPAGPRRRREAPSPGPATGPTSVPTTGSATGPLTVPTTGPAATGGGVPRGGGQARTAGWRRRVIGEEEQTRPVLIVDRLRGTPFASPYRMAAPADPHRQVDLLLRLAVLLLRSGSGTAEVESSVVAAAVALGLSEQHLDLDITYSSVTVAYAPADAPAVVRLQVVRSTGTEYARLSAAHALVLDLVEGRLEREDVAVRLAEVESSPRPYRRWMVRVAWGLLAVAVVARLGGGPLALLTGFVMALAVDAGARAMSRAGAPAFFTVGAGAFIAGSLSSLLTLAAEVLPPSLAGQVPPSALVVASGIVVLLPGGTFVAAVEDALRGFPVTAAARLVTVLMTTAAILGGVVLALDVARRAGVPGVDPDAVGAAVGGALTPLPVVLLSTALGAGAAAVAYRTPPRLLLVTAVAAAAGQVALLAASDPG</sequence>
<organism evidence="10 11">
    <name type="scientific">Pseudokineococcus marinus</name>
    <dbReference type="NCBI Taxonomy" id="351215"/>
    <lineage>
        <taxon>Bacteria</taxon>
        <taxon>Bacillati</taxon>
        <taxon>Actinomycetota</taxon>
        <taxon>Actinomycetes</taxon>
        <taxon>Kineosporiales</taxon>
        <taxon>Kineosporiaceae</taxon>
        <taxon>Pseudokineococcus</taxon>
    </lineage>
</organism>
<comment type="similarity">
    <text evidence="6">Belongs to the ThrE exporter (TC 2.A.79) family.</text>
</comment>
<reference evidence="10 11" key="1">
    <citation type="submission" date="2020-05" db="EMBL/GenBank/DDBJ databases">
        <title>MicrobeNet Type strains.</title>
        <authorList>
            <person name="Nicholson A.C."/>
        </authorList>
    </citation>
    <scope>NUCLEOTIDE SEQUENCE [LARGE SCALE GENOMIC DNA]</scope>
    <source>
        <strain evidence="10 11">JCM 14547</strain>
    </source>
</reference>
<protein>
    <submittedName>
        <fullName evidence="10">Threonine/serine exporter family protein</fullName>
    </submittedName>
</protein>
<feature type="non-terminal residue" evidence="10">
    <location>
        <position position="428"/>
    </location>
</feature>
<keyword evidence="2" id="KW-1003">Cell membrane</keyword>
<comment type="subcellular location">
    <subcellularLocation>
        <location evidence="1">Cell membrane</location>
        <topology evidence="1">Multi-pass membrane protein</topology>
    </subcellularLocation>
</comment>
<dbReference type="InterPro" id="IPR010619">
    <property type="entry name" value="ThrE-like_N"/>
</dbReference>
<proteinExistence type="inferred from homology"/>
<feature type="region of interest" description="Disordered" evidence="7">
    <location>
        <begin position="1"/>
        <end position="69"/>
    </location>
</feature>
<gene>
    <name evidence="10" type="ORF">HLB09_06830</name>
</gene>
<keyword evidence="4 8" id="KW-1133">Transmembrane helix</keyword>
<evidence type="ECO:0000313" key="11">
    <source>
        <dbReference type="Proteomes" id="UP000555552"/>
    </source>
</evidence>
<dbReference type="GO" id="GO:0022857">
    <property type="term" value="F:transmembrane transporter activity"/>
    <property type="evidence" value="ECO:0007669"/>
    <property type="project" value="InterPro"/>
</dbReference>
<dbReference type="InterPro" id="IPR050539">
    <property type="entry name" value="ThrE_Dicarb/AminoAcid_Exp"/>
</dbReference>
<accession>A0A849BI04</accession>